<dbReference type="EMBL" id="CAFBQS010000005">
    <property type="protein sequence ID" value="CAB5058114.1"/>
    <property type="molecule type" value="Genomic_DNA"/>
</dbReference>
<reference evidence="6" key="1">
    <citation type="submission" date="2020-05" db="EMBL/GenBank/DDBJ databases">
        <authorList>
            <person name="Chiriac C."/>
            <person name="Salcher M."/>
            <person name="Ghai R."/>
            <person name="Kavagutti S V."/>
        </authorList>
    </citation>
    <scope>NUCLEOTIDE SEQUENCE</scope>
</reference>
<keyword evidence="4" id="KW-0411">Iron-sulfur</keyword>
<feature type="domain" description="Rieske" evidence="5">
    <location>
        <begin position="3"/>
        <end position="98"/>
    </location>
</feature>
<evidence type="ECO:0000256" key="3">
    <source>
        <dbReference type="ARBA" id="ARBA00023004"/>
    </source>
</evidence>
<dbReference type="InterPro" id="IPR036922">
    <property type="entry name" value="Rieske_2Fe-2S_sf"/>
</dbReference>
<dbReference type="InterPro" id="IPR017941">
    <property type="entry name" value="Rieske_2Fe-2S"/>
</dbReference>
<evidence type="ECO:0000256" key="4">
    <source>
        <dbReference type="ARBA" id="ARBA00023014"/>
    </source>
</evidence>
<evidence type="ECO:0000313" key="6">
    <source>
        <dbReference type="EMBL" id="CAB5058114.1"/>
    </source>
</evidence>
<keyword evidence="2" id="KW-0479">Metal-binding</keyword>
<name>A0A6J7TVR2_9ZZZZ</name>
<dbReference type="AlphaFoldDB" id="A0A6J7TVR2"/>
<sequence length="109" mass="12170">MSAFEVDFNTLVEGKPMKIMVDSTPVCLVKIKDEVFAVEDTCSHADASLSEGELNGYRIECWLHGAEFDVRTGEAVVPPAVAPLKRFFVERNSDRLLITHSNTQVKENK</sequence>
<dbReference type="GO" id="GO:0051537">
    <property type="term" value="F:2 iron, 2 sulfur cluster binding"/>
    <property type="evidence" value="ECO:0007669"/>
    <property type="project" value="UniProtKB-KW"/>
</dbReference>
<dbReference type="Gene3D" id="2.102.10.10">
    <property type="entry name" value="Rieske [2Fe-2S] iron-sulphur domain"/>
    <property type="match status" value="1"/>
</dbReference>
<dbReference type="PANTHER" id="PTHR21496:SF23">
    <property type="entry name" value="3-PHENYLPROPIONATE_CINNAMIC ACID DIOXYGENASE FERREDOXIN SUBUNIT"/>
    <property type="match status" value="1"/>
</dbReference>
<proteinExistence type="predicted"/>
<evidence type="ECO:0000259" key="5">
    <source>
        <dbReference type="PROSITE" id="PS51296"/>
    </source>
</evidence>
<organism evidence="6">
    <name type="scientific">freshwater metagenome</name>
    <dbReference type="NCBI Taxonomy" id="449393"/>
    <lineage>
        <taxon>unclassified sequences</taxon>
        <taxon>metagenomes</taxon>
        <taxon>ecological metagenomes</taxon>
    </lineage>
</organism>
<keyword evidence="3" id="KW-0408">Iron</keyword>
<evidence type="ECO:0000256" key="1">
    <source>
        <dbReference type="ARBA" id="ARBA00022714"/>
    </source>
</evidence>
<dbReference type="GO" id="GO:0046872">
    <property type="term" value="F:metal ion binding"/>
    <property type="evidence" value="ECO:0007669"/>
    <property type="project" value="UniProtKB-KW"/>
</dbReference>
<dbReference type="SUPFAM" id="SSF50022">
    <property type="entry name" value="ISP domain"/>
    <property type="match status" value="1"/>
</dbReference>
<dbReference type="CDD" id="cd03528">
    <property type="entry name" value="Rieske_RO_ferredoxin"/>
    <property type="match status" value="1"/>
</dbReference>
<dbReference type="PROSITE" id="PS51296">
    <property type="entry name" value="RIESKE"/>
    <property type="match status" value="1"/>
</dbReference>
<protein>
    <submittedName>
        <fullName evidence="6">Unannotated protein</fullName>
    </submittedName>
</protein>
<dbReference type="PANTHER" id="PTHR21496">
    <property type="entry name" value="FERREDOXIN-RELATED"/>
    <property type="match status" value="1"/>
</dbReference>
<dbReference type="Pfam" id="PF00355">
    <property type="entry name" value="Rieske"/>
    <property type="match status" value="1"/>
</dbReference>
<gene>
    <name evidence="6" type="ORF">UFOPK4366_00076</name>
</gene>
<evidence type="ECO:0000256" key="2">
    <source>
        <dbReference type="ARBA" id="ARBA00022723"/>
    </source>
</evidence>
<accession>A0A6J7TVR2</accession>
<keyword evidence="1" id="KW-0001">2Fe-2S</keyword>